<protein>
    <recommendedName>
        <fullName evidence="3">DUF1080 domain-containing protein</fullName>
    </recommendedName>
</protein>
<dbReference type="RefSeq" id="WP_179752233.1">
    <property type="nucleotide sequence ID" value="NZ_BAAAGN010000001.1"/>
</dbReference>
<evidence type="ECO:0000313" key="1">
    <source>
        <dbReference type="EMBL" id="NYD22907.1"/>
    </source>
</evidence>
<keyword evidence="2" id="KW-1185">Reference proteome</keyword>
<proteinExistence type="predicted"/>
<gene>
    <name evidence="1" type="ORF">BJ968_002447</name>
</gene>
<sequence>MTPGPSPWRTARRRTLAAALVLLVAAGAATGSWWWSHPAEVWADGSAHGDWIAVYDGHGRTSSRGTAITLSPAPASDPEQTHAGLVVSVRQYGDLDLRATVHTVRQLRTGSRPNPWEVGWLVWHYDAERRFYYFALKPNGWELGQVDPSATGGQRFLATGDAPVAGDRPHDVRVRQLGATIDVWVDHAAVVSFTVPADPGVPGAVGLYSEDAEVRFSGLRVEPATLP</sequence>
<dbReference type="EMBL" id="JACCBB010000001">
    <property type="protein sequence ID" value="NYD22907.1"/>
    <property type="molecule type" value="Genomic_DNA"/>
</dbReference>
<evidence type="ECO:0000313" key="2">
    <source>
        <dbReference type="Proteomes" id="UP000521922"/>
    </source>
</evidence>
<evidence type="ECO:0008006" key="3">
    <source>
        <dbReference type="Google" id="ProtNLM"/>
    </source>
</evidence>
<comment type="caution">
    <text evidence="1">The sequence shown here is derived from an EMBL/GenBank/DDBJ whole genome shotgun (WGS) entry which is preliminary data.</text>
</comment>
<name>A0A7Y9DLP0_9ACTN</name>
<dbReference type="Gene3D" id="2.60.120.560">
    <property type="entry name" value="Exo-inulinase, domain 1"/>
    <property type="match status" value="1"/>
</dbReference>
<accession>A0A7Y9DLP0</accession>
<organism evidence="1 2">
    <name type="scientific">Kineococcus aurantiacus</name>
    <dbReference type="NCBI Taxonomy" id="37633"/>
    <lineage>
        <taxon>Bacteria</taxon>
        <taxon>Bacillati</taxon>
        <taxon>Actinomycetota</taxon>
        <taxon>Actinomycetes</taxon>
        <taxon>Kineosporiales</taxon>
        <taxon>Kineosporiaceae</taxon>
        <taxon>Kineococcus</taxon>
    </lineage>
</organism>
<dbReference type="AlphaFoldDB" id="A0A7Y9DLP0"/>
<dbReference type="Proteomes" id="UP000521922">
    <property type="component" value="Unassembled WGS sequence"/>
</dbReference>
<reference evidence="1 2" key="1">
    <citation type="submission" date="2020-07" db="EMBL/GenBank/DDBJ databases">
        <title>Sequencing the genomes of 1000 actinobacteria strains.</title>
        <authorList>
            <person name="Klenk H.-P."/>
        </authorList>
    </citation>
    <scope>NUCLEOTIDE SEQUENCE [LARGE SCALE GENOMIC DNA]</scope>
    <source>
        <strain evidence="1 2">DSM 7487</strain>
    </source>
</reference>